<name>A0A8H7QFZ7_9FUNG</name>
<feature type="non-terminal residue" evidence="2">
    <location>
        <position position="79"/>
    </location>
</feature>
<dbReference type="EMBL" id="JAEPRD010000317">
    <property type="protein sequence ID" value="KAG2192104.1"/>
    <property type="molecule type" value="Genomic_DNA"/>
</dbReference>
<gene>
    <name evidence="2" type="ORF">INT47_005718</name>
</gene>
<dbReference type="AlphaFoldDB" id="A0A8H7QFZ7"/>
<feature type="non-terminal residue" evidence="2">
    <location>
        <position position="1"/>
    </location>
</feature>
<feature type="chain" id="PRO_5034586539" evidence="1">
    <location>
        <begin position="24"/>
        <end position="79"/>
    </location>
</feature>
<evidence type="ECO:0000313" key="2">
    <source>
        <dbReference type="EMBL" id="KAG2192104.1"/>
    </source>
</evidence>
<evidence type="ECO:0000256" key="1">
    <source>
        <dbReference type="SAM" id="SignalP"/>
    </source>
</evidence>
<evidence type="ECO:0000313" key="3">
    <source>
        <dbReference type="Proteomes" id="UP000603453"/>
    </source>
</evidence>
<dbReference type="Proteomes" id="UP000603453">
    <property type="component" value="Unassembled WGS sequence"/>
</dbReference>
<organism evidence="2 3">
    <name type="scientific">Mucor saturninus</name>
    <dbReference type="NCBI Taxonomy" id="64648"/>
    <lineage>
        <taxon>Eukaryota</taxon>
        <taxon>Fungi</taxon>
        <taxon>Fungi incertae sedis</taxon>
        <taxon>Mucoromycota</taxon>
        <taxon>Mucoromycotina</taxon>
        <taxon>Mucoromycetes</taxon>
        <taxon>Mucorales</taxon>
        <taxon>Mucorineae</taxon>
        <taxon>Mucoraceae</taxon>
        <taxon>Mucor</taxon>
    </lineage>
</organism>
<accession>A0A8H7QFZ7</accession>
<protein>
    <submittedName>
        <fullName evidence="2">Uncharacterized protein</fullName>
    </submittedName>
</protein>
<proteinExistence type="predicted"/>
<comment type="caution">
    <text evidence="2">The sequence shown here is derived from an EMBL/GenBank/DDBJ whole genome shotgun (WGS) entry which is preliminary data.</text>
</comment>
<reference evidence="2" key="1">
    <citation type="submission" date="2020-12" db="EMBL/GenBank/DDBJ databases">
        <title>Metabolic potential, ecology and presence of endohyphal bacteria is reflected in genomic diversity of Mucoromycotina.</title>
        <authorList>
            <person name="Muszewska A."/>
            <person name="Okrasinska A."/>
            <person name="Steczkiewicz K."/>
            <person name="Drgas O."/>
            <person name="Orlowska M."/>
            <person name="Perlinska-Lenart U."/>
            <person name="Aleksandrzak-Piekarczyk T."/>
            <person name="Szatraj K."/>
            <person name="Zielenkiewicz U."/>
            <person name="Pilsyk S."/>
            <person name="Malc E."/>
            <person name="Mieczkowski P."/>
            <person name="Kruszewska J.S."/>
            <person name="Biernat P."/>
            <person name="Pawlowska J."/>
        </authorList>
    </citation>
    <scope>NUCLEOTIDE SEQUENCE</scope>
    <source>
        <strain evidence="2">WA0000017839</strain>
    </source>
</reference>
<sequence length="79" mass="8761">FDNFTSSNFFIFILNSLLYLSNFSKPQLNLLKTNSFFDQVRLHSRAVTTTTTNKMPVPLGLRTTATATKGSTATILTAI</sequence>
<keyword evidence="1" id="KW-0732">Signal</keyword>
<feature type="signal peptide" evidence="1">
    <location>
        <begin position="1"/>
        <end position="23"/>
    </location>
</feature>
<keyword evidence="3" id="KW-1185">Reference proteome</keyword>